<proteinExistence type="inferred from homology"/>
<dbReference type="Pfam" id="PF00950">
    <property type="entry name" value="ABC-3"/>
    <property type="match status" value="1"/>
</dbReference>
<dbReference type="InterPro" id="IPR001626">
    <property type="entry name" value="ABC_TroCD"/>
</dbReference>
<comment type="subcellular location">
    <subcellularLocation>
        <location evidence="6">Cell membrane</location>
        <topology evidence="6">Multi-pass membrane protein</topology>
    </subcellularLocation>
    <subcellularLocation>
        <location evidence="1">Membrane</location>
        <topology evidence="1">Multi-pass membrane protein</topology>
    </subcellularLocation>
</comment>
<feature type="transmembrane region" description="Helical" evidence="7">
    <location>
        <begin position="120"/>
        <end position="140"/>
    </location>
</feature>
<evidence type="ECO:0000256" key="2">
    <source>
        <dbReference type="ARBA" id="ARBA00008034"/>
    </source>
</evidence>
<protein>
    <submittedName>
        <fullName evidence="8">Metal ABC transporter permease</fullName>
    </submittedName>
</protein>
<feature type="transmembrane region" description="Helical" evidence="7">
    <location>
        <begin position="77"/>
        <end position="100"/>
    </location>
</feature>
<gene>
    <name evidence="8" type="ORF">EQM13_17060</name>
</gene>
<keyword evidence="9" id="KW-1185">Reference proteome</keyword>
<evidence type="ECO:0000256" key="1">
    <source>
        <dbReference type="ARBA" id="ARBA00004141"/>
    </source>
</evidence>
<evidence type="ECO:0000313" key="8">
    <source>
        <dbReference type="EMBL" id="QAT63506.1"/>
    </source>
</evidence>
<dbReference type="RefSeq" id="WP_114219560.1">
    <property type="nucleotide sequence ID" value="NZ_CP035282.1"/>
</dbReference>
<dbReference type="SUPFAM" id="SSF81345">
    <property type="entry name" value="ABC transporter involved in vitamin B12 uptake, BtuC"/>
    <property type="match status" value="1"/>
</dbReference>
<dbReference type="AlphaFoldDB" id="A0A410QHR0"/>
<keyword evidence="3 6" id="KW-0812">Transmembrane</keyword>
<dbReference type="GO" id="GO:0010043">
    <property type="term" value="P:response to zinc ion"/>
    <property type="evidence" value="ECO:0007669"/>
    <property type="project" value="TreeGrafter"/>
</dbReference>
<keyword evidence="6" id="KW-0813">Transport</keyword>
<evidence type="ECO:0000256" key="7">
    <source>
        <dbReference type="SAM" id="Phobius"/>
    </source>
</evidence>
<accession>A0A410QHR0</accession>
<dbReference type="Gene3D" id="1.10.3470.10">
    <property type="entry name" value="ABC transporter involved in vitamin B12 uptake, BtuC"/>
    <property type="match status" value="1"/>
</dbReference>
<organism evidence="8 9">
    <name type="scientific">Acidilutibacter cellobiosedens</name>
    <dbReference type="NCBI Taxonomy" id="2507161"/>
    <lineage>
        <taxon>Bacteria</taxon>
        <taxon>Bacillati</taxon>
        <taxon>Bacillota</taxon>
        <taxon>Tissierellia</taxon>
        <taxon>Tissierellales</taxon>
        <taxon>Acidilutibacteraceae</taxon>
        <taxon>Acidilutibacter</taxon>
    </lineage>
</organism>
<evidence type="ECO:0000313" key="9">
    <source>
        <dbReference type="Proteomes" id="UP000287969"/>
    </source>
</evidence>
<evidence type="ECO:0000256" key="6">
    <source>
        <dbReference type="RuleBase" id="RU003943"/>
    </source>
</evidence>
<evidence type="ECO:0000256" key="4">
    <source>
        <dbReference type="ARBA" id="ARBA00022989"/>
    </source>
</evidence>
<dbReference type="EMBL" id="CP035282">
    <property type="protein sequence ID" value="QAT63506.1"/>
    <property type="molecule type" value="Genomic_DNA"/>
</dbReference>
<dbReference type="PANTHER" id="PTHR30477">
    <property type="entry name" value="ABC-TRANSPORTER METAL-BINDING PROTEIN"/>
    <property type="match status" value="1"/>
</dbReference>
<dbReference type="Proteomes" id="UP000287969">
    <property type="component" value="Chromosome"/>
</dbReference>
<name>A0A410QHR0_9FIRM</name>
<sequence>MQRAFIVGILISVITPCIGVIVVLKRMSMIGDALSHSSLAGVTAGLAFGINPIASAVIFSIMSAFGMERIRKSFPRYSEISIAVITSMGVGIAGILSGFVKNAASLNSFLFGSIVAITDFELFMVIGLSVLVIFVFILLYKELFYTTFDEESAKFSGVPVKSINFVFTLLTAITISISSRAVGTLVISSLIVLPVASAMQITKSYKQTVILSIIFAVFSTISGLYISYYANFKPGGTIVLIGIAILIIVIFYKDVLKYIFLKKHTKSNN</sequence>
<dbReference type="CDD" id="cd06550">
    <property type="entry name" value="TM_ABC_iron-siderophores_like"/>
    <property type="match status" value="1"/>
</dbReference>
<keyword evidence="5 7" id="KW-0472">Membrane</keyword>
<feature type="transmembrane region" description="Helical" evidence="7">
    <location>
        <begin position="43"/>
        <end position="65"/>
    </location>
</feature>
<dbReference type="InterPro" id="IPR037294">
    <property type="entry name" value="ABC_BtuC-like"/>
</dbReference>
<evidence type="ECO:0000256" key="3">
    <source>
        <dbReference type="ARBA" id="ARBA00022692"/>
    </source>
</evidence>
<dbReference type="KEGG" id="spoa:EQM13_17060"/>
<dbReference type="PANTHER" id="PTHR30477:SF0">
    <property type="entry name" value="METAL TRANSPORT SYSTEM MEMBRANE PROTEIN TM_0125-RELATED"/>
    <property type="match status" value="1"/>
</dbReference>
<evidence type="ECO:0000256" key="5">
    <source>
        <dbReference type="ARBA" id="ARBA00023136"/>
    </source>
</evidence>
<feature type="transmembrane region" description="Helical" evidence="7">
    <location>
        <begin position="160"/>
        <end position="177"/>
    </location>
</feature>
<feature type="transmembrane region" description="Helical" evidence="7">
    <location>
        <begin position="236"/>
        <end position="256"/>
    </location>
</feature>
<keyword evidence="4 7" id="KW-1133">Transmembrane helix</keyword>
<dbReference type="GO" id="GO:0055085">
    <property type="term" value="P:transmembrane transport"/>
    <property type="evidence" value="ECO:0007669"/>
    <property type="project" value="InterPro"/>
</dbReference>
<comment type="similarity">
    <text evidence="2 6">Belongs to the ABC-3 integral membrane protein family.</text>
</comment>
<dbReference type="GO" id="GO:0043190">
    <property type="term" value="C:ATP-binding cassette (ABC) transporter complex"/>
    <property type="evidence" value="ECO:0007669"/>
    <property type="project" value="InterPro"/>
</dbReference>
<reference evidence="9" key="1">
    <citation type="submission" date="2019-01" db="EMBL/GenBank/DDBJ databases">
        <title>Draft genomes of a novel of Sporanaerobacter strains.</title>
        <authorList>
            <person name="Ma S."/>
        </authorList>
    </citation>
    <scope>NUCLEOTIDE SEQUENCE [LARGE SCALE GENOMIC DNA]</scope>
    <source>
        <strain evidence="9">NJN-17</strain>
    </source>
</reference>
<feature type="transmembrane region" description="Helical" evidence="7">
    <location>
        <begin position="183"/>
        <end position="202"/>
    </location>
</feature>
<feature type="transmembrane region" description="Helical" evidence="7">
    <location>
        <begin position="209"/>
        <end position="230"/>
    </location>
</feature>
<dbReference type="OrthoDB" id="9798540at2"/>